<dbReference type="GO" id="GO:0005634">
    <property type="term" value="C:nucleus"/>
    <property type="evidence" value="ECO:0007669"/>
    <property type="project" value="UniProtKB-UniRule"/>
</dbReference>
<dbReference type="EMBL" id="WIXP02000003">
    <property type="protein sequence ID" value="KAF6214076.1"/>
    <property type="molecule type" value="Genomic_DNA"/>
</dbReference>
<dbReference type="PANTHER" id="PTHR48112">
    <property type="entry name" value="HIGH MOBILITY GROUP PROTEIN DSP1"/>
    <property type="match status" value="1"/>
</dbReference>
<dbReference type="PANTHER" id="PTHR48112:SF22">
    <property type="entry name" value="MITOCHONDRIAL TRANSCRIPTION FACTOR A, ISOFORM B"/>
    <property type="match status" value="1"/>
</dbReference>
<evidence type="ECO:0000313" key="3">
    <source>
        <dbReference type="EMBL" id="KAF6214076.1"/>
    </source>
</evidence>
<dbReference type="InterPro" id="IPR009071">
    <property type="entry name" value="HMG_box_dom"/>
</dbReference>
<keyword evidence="1" id="KW-0238">DNA-binding</keyword>
<dbReference type="SMART" id="SM00398">
    <property type="entry name" value="HMG"/>
    <property type="match status" value="2"/>
</dbReference>
<dbReference type="SUPFAM" id="SSF47095">
    <property type="entry name" value="HMG-box"/>
    <property type="match status" value="2"/>
</dbReference>
<dbReference type="AlphaFoldDB" id="A0A6A4JV39"/>
<proteinExistence type="predicted"/>
<feature type="domain" description="HMG box" evidence="2">
    <location>
        <begin position="149"/>
        <end position="213"/>
    </location>
</feature>
<feature type="domain" description="HMG box" evidence="2">
    <location>
        <begin position="45"/>
        <end position="114"/>
    </location>
</feature>
<name>A0A6A4JV39_APOLU</name>
<gene>
    <name evidence="3" type="ORF">GE061_011807</name>
</gene>
<dbReference type="OrthoDB" id="5550281at2759"/>
<dbReference type="Gene3D" id="1.10.30.10">
    <property type="entry name" value="High mobility group box domain"/>
    <property type="match status" value="2"/>
</dbReference>
<dbReference type="PROSITE" id="PS50118">
    <property type="entry name" value="HMG_BOX_2"/>
    <property type="match status" value="2"/>
</dbReference>
<dbReference type="InterPro" id="IPR036910">
    <property type="entry name" value="HMG_box_dom_sf"/>
</dbReference>
<dbReference type="InterPro" id="IPR050342">
    <property type="entry name" value="HMGB"/>
</dbReference>
<reference evidence="3" key="1">
    <citation type="journal article" date="2021" name="Mol. Ecol. Resour.">
        <title>Apolygus lucorum genome provides insights into omnivorousness and mesophyll feeding.</title>
        <authorList>
            <person name="Liu Y."/>
            <person name="Liu H."/>
            <person name="Wang H."/>
            <person name="Huang T."/>
            <person name="Liu B."/>
            <person name="Yang B."/>
            <person name="Yin L."/>
            <person name="Li B."/>
            <person name="Zhang Y."/>
            <person name="Zhang S."/>
            <person name="Jiang F."/>
            <person name="Zhang X."/>
            <person name="Ren Y."/>
            <person name="Wang B."/>
            <person name="Wang S."/>
            <person name="Lu Y."/>
            <person name="Wu K."/>
            <person name="Fan W."/>
            <person name="Wang G."/>
        </authorList>
    </citation>
    <scope>NUCLEOTIDE SEQUENCE</scope>
    <source>
        <strain evidence="3">12Hb</strain>
    </source>
</reference>
<dbReference type="Proteomes" id="UP000466442">
    <property type="component" value="Unassembled WGS sequence"/>
</dbReference>
<evidence type="ECO:0000259" key="2">
    <source>
        <dbReference type="PROSITE" id="PS50118"/>
    </source>
</evidence>
<dbReference type="GO" id="GO:0003677">
    <property type="term" value="F:DNA binding"/>
    <property type="evidence" value="ECO:0007669"/>
    <property type="project" value="UniProtKB-UniRule"/>
</dbReference>
<protein>
    <recommendedName>
        <fullName evidence="2">HMG box domain-containing protein</fullName>
    </recommendedName>
</protein>
<keyword evidence="4" id="KW-1185">Reference proteome</keyword>
<organism evidence="3 4">
    <name type="scientific">Apolygus lucorum</name>
    <name type="common">Small green plant bug</name>
    <name type="synonym">Lygocoris lucorum</name>
    <dbReference type="NCBI Taxonomy" id="248454"/>
    <lineage>
        <taxon>Eukaryota</taxon>
        <taxon>Metazoa</taxon>
        <taxon>Ecdysozoa</taxon>
        <taxon>Arthropoda</taxon>
        <taxon>Hexapoda</taxon>
        <taxon>Insecta</taxon>
        <taxon>Pterygota</taxon>
        <taxon>Neoptera</taxon>
        <taxon>Paraneoptera</taxon>
        <taxon>Hemiptera</taxon>
        <taxon>Heteroptera</taxon>
        <taxon>Panheteroptera</taxon>
        <taxon>Cimicomorpha</taxon>
        <taxon>Miridae</taxon>
        <taxon>Mirini</taxon>
        <taxon>Apolygus</taxon>
    </lineage>
</organism>
<evidence type="ECO:0000313" key="4">
    <source>
        <dbReference type="Proteomes" id="UP000466442"/>
    </source>
</evidence>
<dbReference type="GO" id="GO:0006357">
    <property type="term" value="P:regulation of transcription by RNA polymerase II"/>
    <property type="evidence" value="ECO:0007669"/>
    <property type="project" value="TreeGrafter"/>
</dbReference>
<evidence type="ECO:0000256" key="1">
    <source>
        <dbReference type="ARBA" id="ARBA00023125"/>
    </source>
</evidence>
<dbReference type="Pfam" id="PF00505">
    <property type="entry name" value="HMG_box"/>
    <property type="match status" value="2"/>
</dbReference>
<sequence length="258" mass="29774">MLSLISRFNGLNLSYHGAITSYRISASPQIRRFTFEEKLGIRPKPKRPMSAFLKFTSNIVRPSLVKDSPSLPITQITKIAAEKWKSVDDNTKKKLTKEYQDEMVGYRAAMVEYVKELASVDRKLLEKHDPKLRKEKLALKKKRFELGCPKRPITAYLSYLQTRRSEQGNLPYKDWVSKMAEVWKNLDASEKAKYVQRYEHDKAAFVQQMAAWEKKMRESGNAHLLNTGTRSRASRRNVEEPKSFGTTSGKDPELERGA</sequence>
<comment type="caution">
    <text evidence="3">The sequence shown here is derived from an EMBL/GenBank/DDBJ whole genome shotgun (WGS) entry which is preliminary data.</text>
</comment>
<accession>A0A6A4JV39</accession>